<protein>
    <submittedName>
        <fullName evidence="5">Torsin-1A-like</fullName>
    </submittedName>
</protein>
<sequence length="326" mass="37616">MAVTKVTYLFLIFTLCIQLVHPIIWNPLCWFGECCNKNDIIDDIQRLRATMKRKVYGQHLAESAVDAIQSHLYFKPDKPLTISFHGWAGSGKNYVSSFIAENLYKHGVKSKFVQTFIGRLHFPEASKVYGYKRDLYNWIKGNVSSCSRQLFIFDEVDKMPTDLLNAIKPILDHKGLVEGVDYTRAIFIFLSNTGSNIINQHYLDLWNSGRQRENMKLSDFESLVMKGAFTEKGGFQFSDVVKSNLIDHYIPFLPMQEAHVKECIKDQFRERGITNPTDDDIKEIMSFIEWGPEGVNLFSKTGCKRISAKVGKLVVRKYPEKLRYEL</sequence>
<reference evidence="5" key="1">
    <citation type="submission" date="2025-04" db="UniProtKB">
        <authorList>
            <consortium name="RefSeq"/>
        </authorList>
    </citation>
    <scope>IDENTIFICATION</scope>
    <source>
        <tissue evidence="5">Whole insect</tissue>
    </source>
</reference>
<dbReference type="InterPro" id="IPR001270">
    <property type="entry name" value="ClpA/B"/>
</dbReference>
<dbReference type="AlphaFoldDB" id="A0A6P7GFA4"/>
<dbReference type="InterPro" id="IPR010448">
    <property type="entry name" value="Torsin"/>
</dbReference>
<dbReference type="InParanoid" id="A0A6P7GFA4"/>
<feature type="signal peptide" evidence="2">
    <location>
        <begin position="1"/>
        <end position="22"/>
    </location>
</feature>
<dbReference type="OrthoDB" id="19623at2759"/>
<dbReference type="SUPFAM" id="SSF52540">
    <property type="entry name" value="P-loop containing nucleoside triphosphate hydrolases"/>
    <property type="match status" value="1"/>
</dbReference>
<keyword evidence="4" id="KW-1185">Reference proteome</keyword>
<proteinExistence type="inferred from homology"/>
<name>A0A6P7GFA4_DIAVI</name>
<accession>A0A6P7GFA4</accession>
<dbReference type="FunFam" id="3.40.50.300:FF:002370">
    <property type="entry name" value="Torsin family 3, member A"/>
    <property type="match status" value="1"/>
</dbReference>
<dbReference type="GO" id="GO:0005524">
    <property type="term" value="F:ATP binding"/>
    <property type="evidence" value="ECO:0007669"/>
    <property type="project" value="InterPro"/>
</dbReference>
<dbReference type="PRINTS" id="PR00300">
    <property type="entry name" value="CLPPROTEASEA"/>
</dbReference>
<keyword evidence="2" id="KW-0732">Signal</keyword>
<dbReference type="PANTHER" id="PTHR10760:SF2">
    <property type="entry name" value="LD13476P-RELATED"/>
    <property type="match status" value="1"/>
</dbReference>
<dbReference type="Pfam" id="PF06309">
    <property type="entry name" value="Torsin"/>
    <property type="match status" value="1"/>
</dbReference>
<evidence type="ECO:0000313" key="3">
    <source>
        <dbReference type="EnsemblMetazoa" id="XP_050518651.1"/>
    </source>
</evidence>
<evidence type="ECO:0000256" key="1">
    <source>
        <dbReference type="ARBA" id="ARBA00006235"/>
    </source>
</evidence>
<dbReference type="GO" id="GO:0012505">
    <property type="term" value="C:endomembrane system"/>
    <property type="evidence" value="ECO:0007669"/>
    <property type="project" value="UniProtKB-ARBA"/>
</dbReference>
<feature type="chain" id="PRO_5028073418" evidence="2">
    <location>
        <begin position="23"/>
        <end position="326"/>
    </location>
</feature>
<dbReference type="FunCoup" id="A0A6P7GFA4">
    <property type="interactions" value="1061"/>
</dbReference>
<gene>
    <name evidence="5" type="primary">LOC114341677</name>
</gene>
<dbReference type="RefSeq" id="XP_028148286.1">
    <property type="nucleotide sequence ID" value="XM_028292485.1"/>
</dbReference>
<dbReference type="Proteomes" id="UP001652700">
    <property type="component" value="Unplaced"/>
</dbReference>
<dbReference type="InterPro" id="IPR027417">
    <property type="entry name" value="P-loop_NTPase"/>
</dbReference>
<evidence type="ECO:0000256" key="2">
    <source>
        <dbReference type="SAM" id="SignalP"/>
    </source>
</evidence>
<comment type="similarity">
    <text evidence="1">Belongs to the ClpA/ClpB family. Torsin subfamily.</text>
</comment>
<evidence type="ECO:0000313" key="5">
    <source>
        <dbReference type="RefSeq" id="XP_028148286.1"/>
    </source>
</evidence>
<dbReference type="EnsemblMetazoa" id="XM_050662694.1">
    <property type="protein sequence ID" value="XP_050518651.1"/>
    <property type="gene ID" value="LOC126892876"/>
</dbReference>
<dbReference type="GO" id="GO:0005737">
    <property type="term" value="C:cytoplasm"/>
    <property type="evidence" value="ECO:0007669"/>
    <property type="project" value="UniProtKB-ARBA"/>
</dbReference>
<reference evidence="3" key="2">
    <citation type="submission" date="2025-05" db="UniProtKB">
        <authorList>
            <consortium name="EnsemblMetazoa"/>
        </authorList>
    </citation>
    <scope>IDENTIFICATION</scope>
</reference>
<evidence type="ECO:0000313" key="4">
    <source>
        <dbReference type="Proteomes" id="UP001652700"/>
    </source>
</evidence>
<dbReference type="Gene3D" id="3.40.50.300">
    <property type="entry name" value="P-loop containing nucleotide triphosphate hydrolases"/>
    <property type="match status" value="1"/>
</dbReference>
<dbReference type="GO" id="GO:0016887">
    <property type="term" value="F:ATP hydrolysis activity"/>
    <property type="evidence" value="ECO:0007669"/>
    <property type="project" value="InterPro"/>
</dbReference>
<dbReference type="GO" id="GO:0071218">
    <property type="term" value="P:cellular response to misfolded protein"/>
    <property type="evidence" value="ECO:0007669"/>
    <property type="project" value="TreeGrafter"/>
</dbReference>
<organism evidence="5">
    <name type="scientific">Diabrotica virgifera virgifera</name>
    <name type="common">western corn rootworm</name>
    <dbReference type="NCBI Taxonomy" id="50390"/>
    <lineage>
        <taxon>Eukaryota</taxon>
        <taxon>Metazoa</taxon>
        <taxon>Ecdysozoa</taxon>
        <taxon>Arthropoda</taxon>
        <taxon>Hexapoda</taxon>
        <taxon>Insecta</taxon>
        <taxon>Pterygota</taxon>
        <taxon>Neoptera</taxon>
        <taxon>Endopterygota</taxon>
        <taxon>Coleoptera</taxon>
        <taxon>Polyphaga</taxon>
        <taxon>Cucujiformia</taxon>
        <taxon>Chrysomeloidea</taxon>
        <taxon>Chrysomelidae</taxon>
        <taxon>Galerucinae</taxon>
        <taxon>Diabroticina</taxon>
        <taxon>Diabroticites</taxon>
        <taxon>Diabrotica</taxon>
    </lineage>
</organism>
<dbReference type="PANTHER" id="PTHR10760">
    <property type="entry name" value="TORSIN"/>
    <property type="match status" value="1"/>
</dbReference>